<dbReference type="PRINTS" id="PR00301">
    <property type="entry name" value="HEATSHOCK70"/>
</dbReference>
<dbReference type="Gene3D" id="2.60.34.10">
    <property type="entry name" value="Substrate Binding Domain Of DNAk, Chain A, domain 1"/>
    <property type="match status" value="1"/>
</dbReference>
<dbReference type="SUPFAM" id="SSF100920">
    <property type="entry name" value="Heat shock protein 70kD (HSP70), peptide-binding domain"/>
    <property type="match status" value="1"/>
</dbReference>
<evidence type="ECO:0000256" key="4">
    <source>
        <dbReference type="ARBA" id="ARBA00023186"/>
    </source>
</evidence>
<dbReference type="Gene3D" id="3.90.640.10">
    <property type="entry name" value="Actin, Chain A, domain 4"/>
    <property type="match status" value="1"/>
</dbReference>
<evidence type="ECO:0000256" key="5">
    <source>
        <dbReference type="RuleBase" id="RU003322"/>
    </source>
</evidence>
<dbReference type="PROSITE" id="PS00329">
    <property type="entry name" value="HSP70_2"/>
    <property type="match status" value="1"/>
</dbReference>
<dbReference type="InterPro" id="IPR043129">
    <property type="entry name" value="ATPase_NBD"/>
</dbReference>
<keyword evidence="3 5" id="KW-0067">ATP-binding</keyword>
<reference evidence="6 7" key="1">
    <citation type="submission" date="2016-10" db="EMBL/GenBank/DDBJ databases">
        <authorList>
            <person name="de Groot N.N."/>
        </authorList>
    </citation>
    <scope>NUCLEOTIDE SEQUENCE [LARGE SCALE GENOMIC DNA]</scope>
    <source>
        <strain evidence="6">MBHS1</strain>
    </source>
</reference>
<dbReference type="Pfam" id="PF00012">
    <property type="entry name" value="HSP70"/>
    <property type="match status" value="1"/>
</dbReference>
<dbReference type="InterPro" id="IPR013126">
    <property type="entry name" value="Hsp_70_fam"/>
</dbReference>
<dbReference type="EMBL" id="FMSV02000440">
    <property type="protein sequence ID" value="SEH06173.1"/>
    <property type="molecule type" value="Genomic_DNA"/>
</dbReference>
<dbReference type="OrthoDB" id="9766019at2"/>
<dbReference type="GO" id="GO:0005524">
    <property type="term" value="F:ATP binding"/>
    <property type="evidence" value="ECO:0007669"/>
    <property type="project" value="UniProtKB-KW"/>
</dbReference>
<dbReference type="Proteomes" id="UP000236724">
    <property type="component" value="Unassembled WGS sequence"/>
</dbReference>
<protein>
    <submittedName>
        <fullName evidence="6">Chaperone protein DnaK</fullName>
    </submittedName>
</protein>
<gene>
    <name evidence="6" type="primary">dnaK_2</name>
    <name evidence="6" type="ORF">MBHS_02028</name>
</gene>
<proteinExistence type="inferred from homology"/>
<dbReference type="AlphaFoldDB" id="A0A1H6F990"/>
<name>A0A1H6F990_9GAMM</name>
<dbReference type="Gene3D" id="3.30.420.40">
    <property type="match status" value="2"/>
</dbReference>
<dbReference type="RefSeq" id="WP_103920000.1">
    <property type="nucleotide sequence ID" value="NZ_FMSV02000440.1"/>
</dbReference>
<evidence type="ECO:0000313" key="7">
    <source>
        <dbReference type="Proteomes" id="UP000236724"/>
    </source>
</evidence>
<evidence type="ECO:0000256" key="1">
    <source>
        <dbReference type="ARBA" id="ARBA00007381"/>
    </source>
</evidence>
<accession>A0A1H6F990</accession>
<dbReference type="PROSITE" id="PS00297">
    <property type="entry name" value="HSP70_1"/>
    <property type="match status" value="1"/>
</dbReference>
<evidence type="ECO:0000256" key="2">
    <source>
        <dbReference type="ARBA" id="ARBA00022741"/>
    </source>
</evidence>
<dbReference type="FunFam" id="3.90.640.10:FF:000003">
    <property type="entry name" value="Molecular chaperone DnaK"/>
    <property type="match status" value="1"/>
</dbReference>
<dbReference type="PANTHER" id="PTHR19375">
    <property type="entry name" value="HEAT SHOCK PROTEIN 70KDA"/>
    <property type="match status" value="1"/>
</dbReference>
<organism evidence="6 7">
    <name type="scientific">Candidatus Venteria ishoeyi</name>
    <dbReference type="NCBI Taxonomy" id="1899563"/>
    <lineage>
        <taxon>Bacteria</taxon>
        <taxon>Pseudomonadati</taxon>
        <taxon>Pseudomonadota</taxon>
        <taxon>Gammaproteobacteria</taxon>
        <taxon>Thiotrichales</taxon>
        <taxon>Thiotrichaceae</taxon>
        <taxon>Venteria</taxon>
    </lineage>
</organism>
<dbReference type="SUPFAM" id="SSF53067">
    <property type="entry name" value="Actin-like ATPase domain"/>
    <property type="match status" value="2"/>
</dbReference>
<dbReference type="InterPro" id="IPR029047">
    <property type="entry name" value="HSP70_peptide-bd_sf"/>
</dbReference>
<dbReference type="FunFam" id="3.30.420.40:FF:000071">
    <property type="entry name" value="Molecular chaperone DnaK"/>
    <property type="match status" value="1"/>
</dbReference>
<comment type="similarity">
    <text evidence="1 5">Belongs to the heat shock protein 70 family.</text>
</comment>
<evidence type="ECO:0000256" key="3">
    <source>
        <dbReference type="ARBA" id="ARBA00022840"/>
    </source>
</evidence>
<dbReference type="GO" id="GO:0140662">
    <property type="term" value="F:ATP-dependent protein folding chaperone"/>
    <property type="evidence" value="ECO:0007669"/>
    <property type="project" value="InterPro"/>
</dbReference>
<keyword evidence="7" id="KW-1185">Reference proteome</keyword>
<keyword evidence="2 5" id="KW-0547">Nucleotide-binding</keyword>
<dbReference type="InterPro" id="IPR018181">
    <property type="entry name" value="Heat_shock_70_CS"/>
</dbReference>
<evidence type="ECO:0000313" key="6">
    <source>
        <dbReference type="EMBL" id="SEH06173.1"/>
    </source>
</evidence>
<sequence>MSEIIIGIDLGTTNSEVAVVENGKVTIIEDQGDKMLPSFVGISDNNELLVGESAKNQYILYPERSIKSIKRKMGEDSKINMAGQDYSPQEISAIILKRLKAIAEAYLKQSVSKAVITVPAYFSDTQRQATREAGEIAGLEVMRIINEPTAAALSYETAHKAHKKILVYDLGGGTFDVSVVGVEDDVVEVLASHGNNQLGGDDFDAKIIEHILQHLDEKYPGLDVSQSRKAIARIGRAAELAKCNLSDNPFAAIQEEYLEEHDGAPVHLSLELSRNDYEVMIDDYVEETLEAVHTALTGAKLTVSDIDEILLVGGSTRTPLIGERLQEKFKLQPHAEIDPDLCVAAGAAIQGAMIAGSDVSAVLVDITPYTYGTSALGNLGGMMYEHKYIPIIHKNTPLPVSKSEVFYTLYDGQKVVEVDVYQGEATDALDNIEIGMFNIEGLSDVPEGNEIMVKLDLDLDGVLNVKAWEKCTGLEKSIVIENAIARFAGAELETARQRIEHIFDTKEQTADDGFIEAHSQTEASEITRQHQAVIQAEALVEKTQRMLDQASNDDREDMQRLMGILKQAIADNDITGLQEPEAELADILYYLES</sequence>
<keyword evidence="4" id="KW-0143">Chaperone</keyword>